<name>A0A0C9V883_9AGAM</name>
<evidence type="ECO:0000259" key="2">
    <source>
        <dbReference type="Pfam" id="PF20152"/>
    </source>
</evidence>
<dbReference type="PANTHER" id="PTHR40465:SF1">
    <property type="entry name" value="DUF6534 DOMAIN-CONTAINING PROTEIN"/>
    <property type="match status" value="1"/>
</dbReference>
<evidence type="ECO:0000313" key="3">
    <source>
        <dbReference type="EMBL" id="KIJ61894.1"/>
    </source>
</evidence>
<reference evidence="3 4" key="1">
    <citation type="submission" date="2014-04" db="EMBL/GenBank/DDBJ databases">
        <title>Evolutionary Origins and Diversification of the Mycorrhizal Mutualists.</title>
        <authorList>
            <consortium name="DOE Joint Genome Institute"/>
            <consortium name="Mycorrhizal Genomics Consortium"/>
            <person name="Kohler A."/>
            <person name="Kuo A."/>
            <person name="Nagy L.G."/>
            <person name="Floudas D."/>
            <person name="Copeland A."/>
            <person name="Barry K.W."/>
            <person name="Cichocki N."/>
            <person name="Veneault-Fourrey C."/>
            <person name="LaButti K."/>
            <person name="Lindquist E.A."/>
            <person name="Lipzen A."/>
            <person name="Lundell T."/>
            <person name="Morin E."/>
            <person name="Murat C."/>
            <person name="Riley R."/>
            <person name="Ohm R."/>
            <person name="Sun H."/>
            <person name="Tunlid A."/>
            <person name="Henrissat B."/>
            <person name="Grigoriev I.V."/>
            <person name="Hibbett D.S."/>
            <person name="Martin F."/>
        </authorList>
    </citation>
    <scope>NUCLEOTIDE SEQUENCE [LARGE SCALE GENOMIC DNA]</scope>
    <source>
        <strain evidence="3 4">MD-312</strain>
    </source>
</reference>
<evidence type="ECO:0000313" key="4">
    <source>
        <dbReference type="Proteomes" id="UP000053820"/>
    </source>
</evidence>
<dbReference type="InterPro" id="IPR045339">
    <property type="entry name" value="DUF6534"/>
</dbReference>
<feature type="transmembrane region" description="Helical" evidence="1">
    <location>
        <begin position="105"/>
        <end position="129"/>
    </location>
</feature>
<keyword evidence="1" id="KW-0812">Transmembrane</keyword>
<dbReference type="PANTHER" id="PTHR40465">
    <property type="entry name" value="CHROMOSOME 1, WHOLE GENOME SHOTGUN SEQUENCE"/>
    <property type="match status" value="1"/>
</dbReference>
<keyword evidence="1" id="KW-0472">Membrane</keyword>
<keyword evidence="4" id="KW-1185">Reference proteome</keyword>
<dbReference type="HOGENOM" id="CLU_046025_2_1_1"/>
<organism evidence="3 4">
    <name type="scientific">Hydnomerulius pinastri MD-312</name>
    <dbReference type="NCBI Taxonomy" id="994086"/>
    <lineage>
        <taxon>Eukaryota</taxon>
        <taxon>Fungi</taxon>
        <taxon>Dikarya</taxon>
        <taxon>Basidiomycota</taxon>
        <taxon>Agaricomycotina</taxon>
        <taxon>Agaricomycetes</taxon>
        <taxon>Agaricomycetidae</taxon>
        <taxon>Boletales</taxon>
        <taxon>Boletales incertae sedis</taxon>
        <taxon>Leucogyrophana</taxon>
    </lineage>
</organism>
<dbReference type="Pfam" id="PF20152">
    <property type="entry name" value="DUF6534"/>
    <property type="match status" value="1"/>
</dbReference>
<evidence type="ECO:0000256" key="1">
    <source>
        <dbReference type="SAM" id="Phobius"/>
    </source>
</evidence>
<protein>
    <recommendedName>
        <fullName evidence="2">DUF6534 domain-containing protein</fullName>
    </recommendedName>
</protein>
<feature type="transmembrane region" description="Helical" evidence="1">
    <location>
        <begin position="197"/>
        <end position="217"/>
    </location>
</feature>
<feature type="domain" description="DUF6534" evidence="2">
    <location>
        <begin position="160"/>
        <end position="218"/>
    </location>
</feature>
<keyword evidence="1" id="KW-1133">Transmembrane helix</keyword>
<feature type="transmembrane region" description="Helical" evidence="1">
    <location>
        <begin position="64"/>
        <end position="85"/>
    </location>
</feature>
<dbReference type="Proteomes" id="UP000053820">
    <property type="component" value="Unassembled WGS sequence"/>
</dbReference>
<feature type="transmembrane region" description="Helical" evidence="1">
    <location>
        <begin position="169"/>
        <end position="191"/>
    </location>
</feature>
<dbReference type="OrthoDB" id="2681808at2759"/>
<sequence>MPTAQQRSGQRSICTPMPFPVLGLDVYPLQVVGYTFCFGLMGVLAVQIFVYFTRFPNDRTAMKAFVAVILLLELTITVFVYHDFWVSAATDEPLQSVGAGLGSGYLYPFLAPLTGLVLILIMMVSLLQLASISYLGFTRGLFPAVETLTVTTGEAVASPSQITVTISPFIGTGLITTLAALIELILGMVYYETMYHIAVFYIISKLYANCLLASLNVRLIIRNPSKPYTTVAVWDDSETRLQTGHAQTRESHVMQIIAEVRTDMETDDCSDTSQKNRLLPQAHDAVDSCAPAAEWP</sequence>
<feature type="transmembrane region" description="Helical" evidence="1">
    <location>
        <begin position="31"/>
        <end position="52"/>
    </location>
</feature>
<gene>
    <name evidence="3" type="ORF">HYDPIDRAFT_30962</name>
</gene>
<proteinExistence type="predicted"/>
<dbReference type="EMBL" id="KN839859">
    <property type="protein sequence ID" value="KIJ61894.1"/>
    <property type="molecule type" value="Genomic_DNA"/>
</dbReference>
<dbReference type="AlphaFoldDB" id="A0A0C9V883"/>
<accession>A0A0C9V883</accession>